<gene>
    <name evidence="1" type="primary">SWI6_1</name>
    <name evidence="1" type="ORF">H4R21_001092</name>
</gene>
<feature type="non-terminal residue" evidence="1">
    <location>
        <position position="1"/>
    </location>
</feature>
<proteinExistence type="predicted"/>
<sequence>SQSTEKTQALGDEDPLDGSGDSGANADFAAFLNLQDVHGDTALNIAARTGDRAMVRMLLNAGASPTIQNRVGLCPLDFGVEQIAQTGDDSDLWEGDLAGVPDVAMSPTPSGRTRALLPQTPLRSAVRGANKNLLSSLMASCSAQSPMQGRGSGHDGASGLPGDLWSPVSAEQRVHQSVAKIQRLMADLESDFAGEIKTKQAHFDEIKQQLRNTTIELARARETIHKLHSKASQLSEIKLRVGYLEETLGRETSAVREAIAGLPADSKPRQDLEALLATLLGGTAPNGVPQDGDVDVELPRIPGNALDPQPEDDAAAADAEQDPAKLFAMVERLRIVNQVYARRDALLRERVAVLRQRADLSHSERQFRQVIASCCDMSEADVDLWIDKFVAALESGGPSDGEEPQPAAAPGASSLSM</sequence>
<dbReference type="Proteomes" id="UP001140087">
    <property type="component" value="Unassembled WGS sequence"/>
</dbReference>
<accession>A0ACC1LCW7</accession>
<name>A0ACC1LCW7_9FUNG</name>
<comment type="caution">
    <text evidence="1">The sequence shown here is derived from an EMBL/GenBank/DDBJ whole genome shotgun (WGS) entry which is preliminary data.</text>
</comment>
<keyword evidence="2" id="KW-1185">Reference proteome</keyword>
<dbReference type="EMBL" id="JANBUN010000201">
    <property type="protein sequence ID" value="KAJ2805893.1"/>
    <property type="molecule type" value="Genomic_DNA"/>
</dbReference>
<reference evidence="1" key="1">
    <citation type="submission" date="2022-07" db="EMBL/GenBank/DDBJ databases">
        <title>Phylogenomic reconstructions and comparative analyses of Kickxellomycotina fungi.</title>
        <authorList>
            <person name="Reynolds N.K."/>
            <person name="Stajich J.E."/>
            <person name="Barry K."/>
            <person name="Grigoriev I.V."/>
            <person name="Crous P."/>
            <person name="Smith M.E."/>
        </authorList>
    </citation>
    <scope>NUCLEOTIDE SEQUENCE</scope>
    <source>
        <strain evidence="1">BCRC 34780</strain>
    </source>
</reference>
<evidence type="ECO:0000313" key="2">
    <source>
        <dbReference type="Proteomes" id="UP001140087"/>
    </source>
</evidence>
<evidence type="ECO:0000313" key="1">
    <source>
        <dbReference type="EMBL" id="KAJ2805893.1"/>
    </source>
</evidence>
<organism evidence="1 2">
    <name type="scientific">Coemansia helicoidea</name>
    <dbReference type="NCBI Taxonomy" id="1286919"/>
    <lineage>
        <taxon>Eukaryota</taxon>
        <taxon>Fungi</taxon>
        <taxon>Fungi incertae sedis</taxon>
        <taxon>Zoopagomycota</taxon>
        <taxon>Kickxellomycotina</taxon>
        <taxon>Kickxellomycetes</taxon>
        <taxon>Kickxellales</taxon>
        <taxon>Kickxellaceae</taxon>
        <taxon>Coemansia</taxon>
    </lineage>
</organism>
<protein>
    <submittedName>
        <fullName evidence="1">Transcriptional regulator swi6</fullName>
    </submittedName>
</protein>